<dbReference type="AlphaFoldDB" id="A0A7W3LR93"/>
<dbReference type="PANTHER" id="PTHR43798">
    <property type="entry name" value="MONOACYLGLYCEROL LIPASE"/>
    <property type="match status" value="1"/>
</dbReference>
<evidence type="ECO:0000259" key="1">
    <source>
        <dbReference type="Pfam" id="PF12697"/>
    </source>
</evidence>
<dbReference type="GO" id="GO:0016787">
    <property type="term" value="F:hydrolase activity"/>
    <property type="evidence" value="ECO:0007669"/>
    <property type="project" value="UniProtKB-KW"/>
</dbReference>
<dbReference type="SUPFAM" id="SSF53474">
    <property type="entry name" value="alpha/beta-Hydrolases"/>
    <property type="match status" value="1"/>
</dbReference>
<dbReference type="InterPro" id="IPR000073">
    <property type="entry name" value="AB_hydrolase_1"/>
</dbReference>
<proteinExistence type="predicted"/>
<dbReference type="PRINTS" id="PR00412">
    <property type="entry name" value="EPOXHYDRLASE"/>
</dbReference>
<accession>A0A7W3LR93</accession>
<dbReference type="Proteomes" id="UP000572680">
    <property type="component" value="Unassembled WGS sequence"/>
</dbReference>
<dbReference type="EC" id="3.1.1.-" evidence="2"/>
<dbReference type="Gene3D" id="3.40.50.1820">
    <property type="entry name" value="alpha/beta hydrolase"/>
    <property type="match status" value="1"/>
</dbReference>
<evidence type="ECO:0000313" key="2">
    <source>
        <dbReference type="EMBL" id="MBA8952792.1"/>
    </source>
</evidence>
<dbReference type="PRINTS" id="PR00111">
    <property type="entry name" value="ABHYDROLASE"/>
</dbReference>
<keyword evidence="2" id="KW-0378">Hydrolase</keyword>
<sequence length="251" mass="27409">MTGLHVNFHGAGRPLVALHGIGGHGARWRRLAERHLDGFRVLAPDLRGHGRSPHDAPWDVDTHVADLLAALPEERFDLVGHSYGGMIAVHLARAAPERVRRLVLLDPGIGLDPAHARRSAGRYLRDLSFADPAEARAERARGWAEAAPEAVDAEVADHLEQGADGRWRWRYERAAVVTAFSEMARPAATPPREVPTLLVVATRAGVVRPAYVTACRAAVADFAAAELDAGHMLYLDRPEETATLIRDWLTP</sequence>
<dbReference type="InterPro" id="IPR029058">
    <property type="entry name" value="AB_hydrolase_fold"/>
</dbReference>
<reference evidence="2 3" key="1">
    <citation type="submission" date="2020-08" db="EMBL/GenBank/DDBJ databases">
        <title>Genomic Encyclopedia of Type Strains, Phase IV (KMG-IV): sequencing the most valuable type-strain genomes for metagenomic binning, comparative biology and taxonomic classification.</title>
        <authorList>
            <person name="Goeker M."/>
        </authorList>
    </citation>
    <scope>NUCLEOTIDE SEQUENCE [LARGE SCALE GENOMIC DNA]</scope>
    <source>
        <strain evidence="2 3">DSM 44197</strain>
    </source>
</reference>
<dbReference type="RefSeq" id="WP_182845028.1">
    <property type="nucleotide sequence ID" value="NZ_BAAALP010000024.1"/>
</dbReference>
<dbReference type="InterPro" id="IPR050266">
    <property type="entry name" value="AB_hydrolase_sf"/>
</dbReference>
<dbReference type="Pfam" id="PF12697">
    <property type="entry name" value="Abhydrolase_6"/>
    <property type="match status" value="1"/>
</dbReference>
<dbReference type="EMBL" id="JACJIA010000005">
    <property type="protein sequence ID" value="MBA8952792.1"/>
    <property type="molecule type" value="Genomic_DNA"/>
</dbReference>
<dbReference type="InterPro" id="IPR000639">
    <property type="entry name" value="Epox_hydrolase-like"/>
</dbReference>
<organism evidence="2 3">
    <name type="scientific">Actinomadura namibiensis</name>
    <dbReference type="NCBI Taxonomy" id="182080"/>
    <lineage>
        <taxon>Bacteria</taxon>
        <taxon>Bacillati</taxon>
        <taxon>Actinomycetota</taxon>
        <taxon>Actinomycetes</taxon>
        <taxon>Streptosporangiales</taxon>
        <taxon>Thermomonosporaceae</taxon>
        <taxon>Actinomadura</taxon>
    </lineage>
</organism>
<gene>
    <name evidence="2" type="ORF">HNR61_004438</name>
</gene>
<keyword evidence="3" id="KW-1185">Reference proteome</keyword>
<feature type="domain" description="AB hydrolase-1" evidence="1">
    <location>
        <begin position="15"/>
        <end position="242"/>
    </location>
</feature>
<name>A0A7W3LR93_ACTNM</name>
<protein>
    <submittedName>
        <fullName evidence="2">Lipase</fullName>
        <ecNumber evidence="2">3.1.1.-</ecNumber>
    </submittedName>
</protein>
<comment type="caution">
    <text evidence="2">The sequence shown here is derived from an EMBL/GenBank/DDBJ whole genome shotgun (WGS) entry which is preliminary data.</text>
</comment>
<evidence type="ECO:0000313" key="3">
    <source>
        <dbReference type="Proteomes" id="UP000572680"/>
    </source>
</evidence>